<feature type="compositionally biased region" description="Low complexity" evidence="1">
    <location>
        <begin position="172"/>
        <end position="181"/>
    </location>
</feature>
<feature type="compositionally biased region" description="Low complexity" evidence="1">
    <location>
        <begin position="136"/>
        <end position="147"/>
    </location>
</feature>
<protein>
    <submittedName>
        <fullName evidence="2">Uncharacterized protein</fullName>
    </submittedName>
</protein>
<keyword evidence="3" id="KW-1185">Reference proteome</keyword>
<evidence type="ECO:0000256" key="1">
    <source>
        <dbReference type="SAM" id="MobiDB-lite"/>
    </source>
</evidence>
<dbReference type="AlphaFoldDB" id="A0A1B8ALR9"/>
<dbReference type="EMBL" id="LYXU01000003">
    <property type="protein sequence ID" value="OBS21284.1"/>
    <property type="molecule type" value="Genomic_DNA"/>
</dbReference>
<evidence type="ECO:0000313" key="2">
    <source>
        <dbReference type="EMBL" id="OBS21284.1"/>
    </source>
</evidence>
<name>A0A1B8ALR9_FUSPO</name>
<reference evidence="2 3" key="1">
    <citation type="submission" date="2016-06" db="EMBL/GenBank/DDBJ databases">
        <title>Living apart together: crosstalk between the core and supernumerary genomes in a fungal plant pathogen.</title>
        <authorList>
            <person name="Vanheule A."/>
            <person name="Audenaert K."/>
            <person name="Warris S."/>
            <person name="Van De Geest H."/>
            <person name="Schijlen E."/>
            <person name="Hofte M."/>
            <person name="De Saeger S."/>
            <person name="Haesaert G."/>
            <person name="Waalwijk C."/>
            <person name="Van Der Lee T."/>
        </authorList>
    </citation>
    <scope>NUCLEOTIDE SEQUENCE [LARGE SCALE GENOMIC DNA]</scope>
    <source>
        <strain evidence="2 3">2516</strain>
    </source>
</reference>
<feature type="region of interest" description="Disordered" evidence="1">
    <location>
        <begin position="1"/>
        <end position="287"/>
    </location>
</feature>
<feature type="compositionally biased region" description="Basic and acidic residues" evidence="1">
    <location>
        <begin position="49"/>
        <end position="65"/>
    </location>
</feature>
<organism evidence="2 3">
    <name type="scientific">Fusarium poae</name>
    <dbReference type="NCBI Taxonomy" id="36050"/>
    <lineage>
        <taxon>Eukaryota</taxon>
        <taxon>Fungi</taxon>
        <taxon>Dikarya</taxon>
        <taxon>Ascomycota</taxon>
        <taxon>Pezizomycotina</taxon>
        <taxon>Sordariomycetes</taxon>
        <taxon>Hypocreomycetidae</taxon>
        <taxon>Hypocreales</taxon>
        <taxon>Nectriaceae</taxon>
        <taxon>Fusarium</taxon>
    </lineage>
</organism>
<feature type="compositionally biased region" description="Basic residues" evidence="1">
    <location>
        <begin position="70"/>
        <end position="82"/>
    </location>
</feature>
<feature type="compositionally biased region" description="Acidic residues" evidence="1">
    <location>
        <begin position="160"/>
        <end position="171"/>
    </location>
</feature>
<accession>A0A1B8ALR9</accession>
<sequence>MAPRKSTSKSKPALETPMRQTRARSKLSNSTPLMQGLDHRGHAQGPLIEKPKARADRKAVDKPDSSPKSTLKKANNKQRRKDKVVFRARLSYSATPPLSPAATSPSSTAQQSAAQEASTLLTPVGSDNVDASQSPSNGDDCGNDSNDAPPAQDNSNYVPSEEDSELSDDAPDSPGFSDSSDPPSPAQDHEDGGDSGSSESPNSAGIPDPNLTTNQGGTGGHDIPVEENEDSNLSDSSDNGIPPSEPNAHCKVLTPIGFPTNTGSSGSSSPSSGSFSPLIMPNPDPEIPSLFGSGVRARPHYGWYEQYHQTGRDCAKVHGCTHNPGRVCHSCHADWQKAWSVYFKAHELLDEAVANPEKYLADTGLDVRKGYMGHLLEGSGWEVLALELQPPTGNSIRLHPTRIAKHRLAFAQMAVDMQ</sequence>
<dbReference type="STRING" id="36050.A0A1B8ALR9"/>
<proteinExistence type="predicted"/>
<dbReference type="Proteomes" id="UP000091967">
    <property type="component" value="Unassembled WGS sequence"/>
</dbReference>
<feature type="compositionally biased region" description="Low complexity" evidence="1">
    <location>
        <begin position="263"/>
        <end position="277"/>
    </location>
</feature>
<feature type="compositionally biased region" description="Low complexity" evidence="1">
    <location>
        <begin position="93"/>
        <end position="121"/>
    </location>
</feature>
<comment type="caution">
    <text evidence="2">The sequence shown here is derived from an EMBL/GenBank/DDBJ whole genome shotgun (WGS) entry which is preliminary data.</text>
</comment>
<gene>
    <name evidence="2" type="ORF">FPOA_07622</name>
</gene>
<dbReference type="OMA" id="NADPVEH"/>
<evidence type="ECO:0000313" key="3">
    <source>
        <dbReference type="Proteomes" id="UP000091967"/>
    </source>
</evidence>